<gene>
    <name evidence="7" type="ORF">GCM10023165_21580</name>
</gene>
<dbReference type="PANTHER" id="PTHR47268">
    <property type="entry name" value="ACYLPHOSPHATASE"/>
    <property type="match status" value="1"/>
</dbReference>
<evidence type="ECO:0000313" key="8">
    <source>
        <dbReference type="Proteomes" id="UP001500975"/>
    </source>
</evidence>
<dbReference type="Gene3D" id="3.30.70.100">
    <property type="match status" value="1"/>
</dbReference>
<evidence type="ECO:0000256" key="3">
    <source>
        <dbReference type="ARBA" id="ARBA00047645"/>
    </source>
</evidence>
<feature type="active site" evidence="4">
    <location>
        <position position="76"/>
    </location>
</feature>
<keyword evidence="4" id="KW-0378">Hydrolase</keyword>
<protein>
    <recommendedName>
        <fullName evidence="2 4">acylphosphatase</fullName>
        <ecNumber evidence="2 4">3.6.1.7</ecNumber>
    </recommendedName>
</protein>
<dbReference type="PANTHER" id="PTHR47268:SF4">
    <property type="entry name" value="ACYLPHOSPHATASE"/>
    <property type="match status" value="1"/>
</dbReference>
<evidence type="ECO:0000256" key="5">
    <source>
        <dbReference type="RuleBase" id="RU004168"/>
    </source>
</evidence>
<feature type="active site" evidence="4">
    <location>
        <position position="58"/>
    </location>
</feature>
<proteinExistence type="inferred from homology"/>
<evidence type="ECO:0000259" key="6">
    <source>
        <dbReference type="PROSITE" id="PS51160"/>
    </source>
</evidence>
<keyword evidence="8" id="KW-1185">Reference proteome</keyword>
<dbReference type="InterPro" id="IPR036046">
    <property type="entry name" value="Acylphosphatase-like_dom_sf"/>
</dbReference>
<dbReference type="PROSITE" id="PS51160">
    <property type="entry name" value="ACYLPHOSPHATASE_3"/>
    <property type="match status" value="1"/>
</dbReference>
<dbReference type="PRINTS" id="PR00112">
    <property type="entry name" value="ACYLPHPHTASE"/>
</dbReference>
<dbReference type="InterPro" id="IPR020456">
    <property type="entry name" value="Acylphosphatase"/>
</dbReference>
<dbReference type="InterPro" id="IPR017968">
    <property type="entry name" value="Acylphosphatase_CS"/>
</dbReference>
<accession>A0ABP8HM26</accession>
<dbReference type="EC" id="3.6.1.7" evidence="2 4"/>
<reference evidence="8" key="1">
    <citation type="journal article" date="2019" name="Int. J. Syst. Evol. Microbiol.">
        <title>The Global Catalogue of Microorganisms (GCM) 10K type strain sequencing project: providing services to taxonomists for standard genome sequencing and annotation.</title>
        <authorList>
            <consortium name="The Broad Institute Genomics Platform"/>
            <consortium name="The Broad Institute Genome Sequencing Center for Infectious Disease"/>
            <person name="Wu L."/>
            <person name="Ma J."/>
        </authorList>
    </citation>
    <scope>NUCLEOTIDE SEQUENCE [LARGE SCALE GENOMIC DNA]</scope>
    <source>
        <strain evidence="8">JCM 17804</strain>
    </source>
</reference>
<name>A0ABP8HM26_9BURK</name>
<evidence type="ECO:0000313" key="7">
    <source>
        <dbReference type="EMBL" id="GAA4341143.1"/>
    </source>
</evidence>
<sequence length="133" mass="14589">MVIAVPFAHLRYDAGQAADARMAPRLINNRAMDDSNDNAAPEARLVRAHGRVQGVGFRENCVRYARRNGVAGWVRNRHDGSVEALLQGSVLQLERMCVWLRSGVPGARVDALEVEAAAVPSPQLEGFERLPTM</sequence>
<comment type="caution">
    <text evidence="7">The sequence shown here is derived from an EMBL/GenBank/DDBJ whole genome shotgun (WGS) entry which is preliminary data.</text>
</comment>
<evidence type="ECO:0000256" key="2">
    <source>
        <dbReference type="ARBA" id="ARBA00012150"/>
    </source>
</evidence>
<feature type="domain" description="Acylphosphatase-like" evidence="6">
    <location>
        <begin position="43"/>
        <end position="131"/>
    </location>
</feature>
<dbReference type="PROSITE" id="PS00151">
    <property type="entry name" value="ACYLPHOSPHATASE_2"/>
    <property type="match status" value="1"/>
</dbReference>
<comment type="catalytic activity">
    <reaction evidence="3 4">
        <text>an acyl phosphate + H2O = a carboxylate + phosphate + H(+)</text>
        <dbReference type="Rhea" id="RHEA:14965"/>
        <dbReference type="ChEBI" id="CHEBI:15377"/>
        <dbReference type="ChEBI" id="CHEBI:15378"/>
        <dbReference type="ChEBI" id="CHEBI:29067"/>
        <dbReference type="ChEBI" id="CHEBI:43474"/>
        <dbReference type="ChEBI" id="CHEBI:59918"/>
        <dbReference type="EC" id="3.6.1.7"/>
    </reaction>
</comment>
<comment type="similarity">
    <text evidence="1 5">Belongs to the acylphosphatase family.</text>
</comment>
<dbReference type="Proteomes" id="UP001500975">
    <property type="component" value="Unassembled WGS sequence"/>
</dbReference>
<organism evidence="7 8">
    <name type="scientific">Variovorax defluvii</name>
    <dbReference type="NCBI Taxonomy" id="913761"/>
    <lineage>
        <taxon>Bacteria</taxon>
        <taxon>Pseudomonadati</taxon>
        <taxon>Pseudomonadota</taxon>
        <taxon>Betaproteobacteria</taxon>
        <taxon>Burkholderiales</taxon>
        <taxon>Comamonadaceae</taxon>
        <taxon>Variovorax</taxon>
    </lineage>
</organism>
<evidence type="ECO:0000256" key="1">
    <source>
        <dbReference type="ARBA" id="ARBA00005614"/>
    </source>
</evidence>
<dbReference type="SUPFAM" id="SSF54975">
    <property type="entry name" value="Acylphosphatase/BLUF domain-like"/>
    <property type="match status" value="1"/>
</dbReference>
<evidence type="ECO:0000256" key="4">
    <source>
        <dbReference type="PROSITE-ProRule" id="PRU00520"/>
    </source>
</evidence>
<dbReference type="Pfam" id="PF00708">
    <property type="entry name" value="Acylphosphatase"/>
    <property type="match status" value="1"/>
</dbReference>
<dbReference type="EMBL" id="BAABGJ010000019">
    <property type="protein sequence ID" value="GAA4341143.1"/>
    <property type="molecule type" value="Genomic_DNA"/>
</dbReference>
<dbReference type="InterPro" id="IPR001792">
    <property type="entry name" value="Acylphosphatase-like_dom"/>
</dbReference>